<protein>
    <recommendedName>
        <fullName evidence="4 8">Protein N-terminal glutamine amidohydrolase</fullName>
        <ecNumber evidence="3 8">3.5.1.122</ecNumber>
    </recommendedName>
    <alternativeName>
        <fullName evidence="6 8">Protein NH2-terminal glutamine deamidase</fullName>
    </alternativeName>
</protein>
<dbReference type="GO" id="GO:0005634">
    <property type="term" value="C:nucleus"/>
    <property type="evidence" value="ECO:0007669"/>
    <property type="project" value="TreeGrafter"/>
</dbReference>
<gene>
    <name evidence="11" type="primary">Q86ZC3</name>
</gene>
<keyword evidence="5 8" id="KW-0378">Hydrolase</keyword>
<dbReference type="EC" id="3.5.1.122" evidence="3 8"/>
<evidence type="ECO:0000256" key="6">
    <source>
        <dbReference type="ARBA" id="ARBA00029677"/>
    </source>
</evidence>
<dbReference type="PANTHER" id="PTHR13035">
    <property type="entry name" value="PROTEIN N-TERMINAL GLUTAMINE AMIDOHYDROLASE"/>
    <property type="match status" value="1"/>
</dbReference>
<evidence type="ECO:0000256" key="8">
    <source>
        <dbReference type="RuleBase" id="RU367082"/>
    </source>
</evidence>
<evidence type="ECO:0000256" key="7">
    <source>
        <dbReference type="ARBA" id="ARBA00048768"/>
    </source>
</evidence>
<dbReference type="InterPro" id="IPR023128">
    <property type="entry name" value="Prot_N_Gln_amidohydro_ab_roll"/>
</dbReference>
<proteinExistence type="inferred from homology"/>
<sequence length="266" mass="28917">MASSPYPLPASRLSRQTFDSSCSPPPPLPPDSVYTSCYCEENIYLLAQNFLAEAHTQTSRGLAWPWEIYVVFISNRGKTVALWSQKLRAPQVVVWDYHVVLVLRPAASIPDIKSHGNLHGDREQLKTCAQVSGSSPHVGPRVTQVPATNSEECGPEDPKLPTETFNIDLGHAEPFNAGWVYDFDTTLDVPCPCIGSSIDAIASAGRATPTGVPPGPRVPSESSLAMTPDCGGSQFATPNTHHYAQTSFTPPRFFFWKRGIVQNGPP</sequence>
<dbReference type="GO" id="GO:0070773">
    <property type="term" value="F:protein-N-terminal glutamine amidohydrolase activity"/>
    <property type="evidence" value="ECO:0007669"/>
    <property type="project" value="UniProtKB-UniRule"/>
</dbReference>
<feature type="domain" description="Protein N-terminal glutamine amidohydrolase alpha beta roll" evidence="10">
    <location>
        <begin position="34"/>
        <end position="104"/>
    </location>
</feature>
<dbReference type="InterPro" id="IPR037132">
    <property type="entry name" value="N_Gln_amidohydro_ab_roll_sf"/>
</dbReference>
<accession>A0A5K1K4G0</accession>
<evidence type="ECO:0000256" key="1">
    <source>
        <dbReference type="ARBA" id="ARBA00008985"/>
    </source>
</evidence>
<evidence type="ECO:0000313" key="11">
    <source>
        <dbReference type="EMBL" id="VWP00499.1"/>
    </source>
</evidence>
<evidence type="ECO:0000256" key="9">
    <source>
        <dbReference type="SAM" id="MobiDB-lite"/>
    </source>
</evidence>
<keyword evidence="11" id="KW-0808">Transferase</keyword>
<organism evidence="11">
    <name type="scientific">Ganoderma boninense</name>
    <dbReference type="NCBI Taxonomy" id="34458"/>
    <lineage>
        <taxon>Eukaryota</taxon>
        <taxon>Fungi</taxon>
        <taxon>Dikarya</taxon>
        <taxon>Basidiomycota</taxon>
        <taxon>Agaricomycotina</taxon>
        <taxon>Agaricomycetes</taxon>
        <taxon>Polyporales</taxon>
        <taxon>Polyporaceae</taxon>
        <taxon>Ganoderma</taxon>
    </lineage>
</organism>
<dbReference type="PANTHER" id="PTHR13035:SF0">
    <property type="entry name" value="PROTEIN N-TERMINAL GLUTAMINE AMIDOHYDROLASE"/>
    <property type="match status" value="1"/>
</dbReference>
<feature type="region of interest" description="Disordered" evidence="9">
    <location>
        <begin position="131"/>
        <end position="157"/>
    </location>
</feature>
<dbReference type="Pfam" id="PF09764">
    <property type="entry name" value="Nt_Gln_amidase"/>
    <property type="match status" value="1"/>
</dbReference>
<evidence type="ECO:0000256" key="4">
    <source>
        <dbReference type="ARBA" id="ARBA00021247"/>
    </source>
</evidence>
<dbReference type="InterPro" id="IPR039733">
    <property type="entry name" value="NTAQ1"/>
</dbReference>
<dbReference type="Gene3D" id="3.10.620.10">
    <property type="entry name" value="Protein N-terminal glutamine amidohydrolase, alpha beta roll"/>
    <property type="match status" value="1"/>
</dbReference>
<comment type="function">
    <text evidence="8">Mediates the side-chain deamidation of N-terminal glutamine residues to glutamate, an important step in N-end rule pathway of protein degradation. Conversion of the resulting N-terminal glutamine to glutamate renders the protein susceptible to arginylation, polyubiquitination and degradation as specified by the N-end rule. Does not act on substrates with internal or C-terminal glutamine and does not act on non-glutamine residues in any position.</text>
</comment>
<keyword evidence="11" id="KW-0418">Kinase</keyword>
<comment type="subunit">
    <text evidence="2 8">Monomer.</text>
</comment>
<evidence type="ECO:0000259" key="10">
    <source>
        <dbReference type="Pfam" id="PF09764"/>
    </source>
</evidence>
<evidence type="ECO:0000256" key="5">
    <source>
        <dbReference type="ARBA" id="ARBA00022801"/>
    </source>
</evidence>
<dbReference type="GO" id="GO:0005829">
    <property type="term" value="C:cytosol"/>
    <property type="evidence" value="ECO:0007669"/>
    <property type="project" value="TreeGrafter"/>
</dbReference>
<name>A0A5K1K4G0_9APHY</name>
<reference evidence="11" key="1">
    <citation type="submission" date="2019-10" db="EMBL/GenBank/DDBJ databases">
        <authorList>
            <person name="Nor Muhammad N."/>
        </authorList>
    </citation>
    <scope>NUCLEOTIDE SEQUENCE</scope>
</reference>
<evidence type="ECO:0000256" key="3">
    <source>
        <dbReference type="ARBA" id="ARBA00012718"/>
    </source>
</evidence>
<comment type="similarity">
    <text evidence="1 8">Belongs to the NTAQ1 family.</text>
</comment>
<comment type="catalytic activity">
    <reaction evidence="7 8">
        <text>N-terminal L-glutaminyl-[protein] + H2O = N-terminal L-glutamyl-[protein] + NH4(+)</text>
        <dbReference type="Rhea" id="RHEA:50680"/>
        <dbReference type="Rhea" id="RHEA-COMP:12668"/>
        <dbReference type="Rhea" id="RHEA-COMP:12777"/>
        <dbReference type="ChEBI" id="CHEBI:15377"/>
        <dbReference type="ChEBI" id="CHEBI:28938"/>
        <dbReference type="ChEBI" id="CHEBI:64721"/>
        <dbReference type="ChEBI" id="CHEBI:64722"/>
        <dbReference type="EC" id="3.5.1.122"/>
    </reaction>
</comment>
<dbReference type="GO" id="GO:0008418">
    <property type="term" value="F:protein-N-terminal asparagine amidohydrolase activity"/>
    <property type="evidence" value="ECO:0007669"/>
    <property type="project" value="UniProtKB-UniRule"/>
</dbReference>
<dbReference type="AlphaFoldDB" id="A0A5K1K4G0"/>
<evidence type="ECO:0000256" key="2">
    <source>
        <dbReference type="ARBA" id="ARBA00011245"/>
    </source>
</evidence>
<feature type="region of interest" description="Disordered" evidence="9">
    <location>
        <begin position="1"/>
        <end position="26"/>
    </location>
</feature>
<dbReference type="GO" id="GO:0016301">
    <property type="term" value="F:kinase activity"/>
    <property type="evidence" value="ECO:0007669"/>
    <property type="project" value="UniProtKB-KW"/>
</dbReference>
<dbReference type="EMBL" id="LR728535">
    <property type="protein sequence ID" value="VWP00499.1"/>
    <property type="molecule type" value="Genomic_DNA"/>
</dbReference>